<feature type="transmembrane region" description="Helical" evidence="4">
    <location>
        <begin position="7"/>
        <end position="27"/>
    </location>
</feature>
<name>A0A5B9QAM2_9BACT</name>
<dbReference type="AlphaFoldDB" id="A0A5B9QAM2"/>
<evidence type="ECO:0000256" key="1">
    <source>
        <dbReference type="ARBA" id="ARBA00006739"/>
    </source>
</evidence>
<dbReference type="GO" id="GO:0016757">
    <property type="term" value="F:glycosyltransferase activity"/>
    <property type="evidence" value="ECO:0007669"/>
    <property type="project" value="UniProtKB-KW"/>
</dbReference>
<keyword evidence="4" id="KW-1133">Transmembrane helix</keyword>
<feature type="transmembrane region" description="Helical" evidence="4">
    <location>
        <begin position="301"/>
        <end position="322"/>
    </location>
</feature>
<organism evidence="6 7">
    <name type="scientific">Bythopirellula goksoeyrii</name>
    <dbReference type="NCBI Taxonomy" id="1400387"/>
    <lineage>
        <taxon>Bacteria</taxon>
        <taxon>Pseudomonadati</taxon>
        <taxon>Planctomycetota</taxon>
        <taxon>Planctomycetia</taxon>
        <taxon>Pirellulales</taxon>
        <taxon>Lacipirellulaceae</taxon>
        <taxon>Bythopirellula</taxon>
    </lineage>
</organism>
<dbReference type="InterPro" id="IPR001173">
    <property type="entry name" value="Glyco_trans_2-like"/>
</dbReference>
<keyword evidence="3 6" id="KW-0808">Transferase</keyword>
<feature type="transmembrane region" description="Helical" evidence="4">
    <location>
        <begin position="353"/>
        <end position="375"/>
    </location>
</feature>
<accession>A0A5B9QAM2</accession>
<protein>
    <submittedName>
        <fullName evidence="6">Poly-beta-1,6-N-acetyl-D-glucosamine synthase</fullName>
        <ecNumber evidence="6">2.4.1.-</ecNumber>
    </submittedName>
</protein>
<comment type="similarity">
    <text evidence="1">Belongs to the glycosyltransferase 2 family.</text>
</comment>
<keyword evidence="4" id="KW-0472">Membrane</keyword>
<dbReference type="InterPro" id="IPR029044">
    <property type="entry name" value="Nucleotide-diphossugar_trans"/>
</dbReference>
<proteinExistence type="inferred from homology"/>
<dbReference type="PANTHER" id="PTHR43630:SF1">
    <property type="entry name" value="POLY-BETA-1,6-N-ACETYL-D-GLUCOSAMINE SYNTHASE"/>
    <property type="match status" value="1"/>
</dbReference>
<feature type="domain" description="Glycosyltransferase 2-like" evidence="5">
    <location>
        <begin position="53"/>
        <end position="219"/>
    </location>
</feature>
<evidence type="ECO:0000259" key="5">
    <source>
        <dbReference type="Pfam" id="PF00535"/>
    </source>
</evidence>
<dbReference type="KEGG" id="bgok:Pr1d_33460"/>
<dbReference type="Pfam" id="PF00535">
    <property type="entry name" value="Glycos_transf_2"/>
    <property type="match status" value="1"/>
</dbReference>
<dbReference type="EC" id="2.4.1.-" evidence="6"/>
<dbReference type="RefSeq" id="WP_148074455.1">
    <property type="nucleotide sequence ID" value="NZ_CP042913.1"/>
</dbReference>
<evidence type="ECO:0000256" key="3">
    <source>
        <dbReference type="ARBA" id="ARBA00022679"/>
    </source>
</evidence>
<feature type="transmembrane region" description="Helical" evidence="4">
    <location>
        <begin position="328"/>
        <end position="346"/>
    </location>
</feature>
<dbReference type="PANTHER" id="PTHR43630">
    <property type="entry name" value="POLY-BETA-1,6-N-ACETYL-D-GLUCOSAMINE SYNTHASE"/>
    <property type="match status" value="1"/>
</dbReference>
<evidence type="ECO:0000313" key="7">
    <source>
        <dbReference type="Proteomes" id="UP000323917"/>
    </source>
</evidence>
<dbReference type="Proteomes" id="UP000323917">
    <property type="component" value="Chromosome"/>
</dbReference>
<evidence type="ECO:0000313" key="6">
    <source>
        <dbReference type="EMBL" id="QEG36037.1"/>
    </source>
</evidence>
<evidence type="ECO:0000256" key="2">
    <source>
        <dbReference type="ARBA" id="ARBA00022676"/>
    </source>
</evidence>
<sequence>MLDWIELALKIYFCVCIVLIAYTYLFYPAIIWCCARFRVHEQAIDSSLVSSVSLVLVAHREGEKILTKIRNLVRQVNQTGVIGEIIVVLDGIDSHTNEYSKELQGAFQESEVQLVELPCNCGKAVALSEGVKYAQQEILVFADVRQTWDSHALSRLVEAFRDPQVGAVSGDLVLNDSGGGADGVGLYWRYEKWLRLQESQFDSVIGVTGAICAVRRKLFAGIPKGIILDDVYWPMKVIMSGYRVKHEPNAVAFDQLPHSAHDELRRKIRTLCGNFQILTSLPVILLPWKNRTSWQFISHKVLRLAVPWALLGAFISSALIATPLYRCMFFAQVFGYALVVLVMWTGTGSRCRILSAAVAFLLLNYAAWLAFWVWILGREHKCWTTVDYVPSPSETLQENLQH</sequence>
<dbReference type="OrthoDB" id="9766299at2"/>
<keyword evidence="4" id="KW-0812">Transmembrane</keyword>
<dbReference type="SUPFAM" id="SSF53448">
    <property type="entry name" value="Nucleotide-diphospho-sugar transferases"/>
    <property type="match status" value="1"/>
</dbReference>
<evidence type="ECO:0000256" key="4">
    <source>
        <dbReference type="SAM" id="Phobius"/>
    </source>
</evidence>
<keyword evidence="2 6" id="KW-0328">Glycosyltransferase</keyword>
<dbReference type="Gene3D" id="3.90.550.10">
    <property type="entry name" value="Spore Coat Polysaccharide Biosynthesis Protein SpsA, Chain A"/>
    <property type="match status" value="1"/>
</dbReference>
<dbReference type="EMBL" id="CP042913">
    <property type="protein sequence ID" value="QEG36037.1"/>
    <property type="molecule type" value="Genomic_DNA"/>
</dbReference>
<reference evidence="6 7" key="1">
    <citation type="submission" date="2019-08" db="EMBL/GenBank/DDBJ databases">
        <title>Deep-cultivation of Planctomycetes and their phenomic and genomic characterization uncovers novel biology.</title>
        <authorList>
            <person name="Wiegand S."/>
            <person name="Jogler M."/>
            <person name="Boedeker C."/>
            <person name="Pinto D."/>
            <person name="Vollmers J."/>
            <person name="Rivas-Marin E."/>
            <person name="Kohn T."/>
            <person name="Peeters S.H."/>
            <person name="Heuer A."/>
            <person name="Rast P."/>
            <person name="Oberbeckmann S."/>
            <person name="Bunk B."/>
            <person name="Jeske O."/>
            <person name="Meyerdierks A."/>
            <person name="Storesund J.E."/>
            <person name="Kallscheuer N."/>
            <person name="Luecker S."/>
            <person name="Lage O.M."/>
            <person name="Pohl T."/>
            <person name="Merkel B.J."/>
            <person name="Hornburger P."/>
            <person name="Mueller R.-W."/>
            <person name="Bruemmer F."/>
            <person name="Labrenz M."/>
            <person name="Spormann A.M."/>
            <person name="Op den Camp H."/>
            <person name="Overmann J."/>
            <person name="Amann R."/>
            <person name="Jetten M.S.M."/>
            <person name="Mascher T."/>
            <person name="Medema M.H."/>
            <person name="Devos D.P."/>
            <person name="Kaster A.-K."/>
            <person name="Ovreas L."/>
            <person name="Rohde M."/>
            <person name="Galperin M.Y."/>
            <person name="Jogler C."/>
        </authorList>
    </citation>
    <scope>NUCLEOTIDE SEQUENCE [LARGE SCALE GENOMIC DNA]</scope>
    <source>
        <strain evidence="6 7">Pr1d</strain>
    </source>
</reference>
<gene>
    <name evidence="6" type="primary">icaA</name>
    <name evidence="6" type="ORF">Pr1d_33460</name>
</gene>
<keyword evidence="7" id="KW-1185">Reference proteome</keyword>